<feature type="compositionally biased region" description="Basic residues" evidence="4">
    <location>
        <begin position="53"/>
        <end position="68"/>
    </location>
</feature>
<dbReference type="Gene3D" id="3.30.40.100">
    <property type="match status" value="2"/>
</dbReference>
<feature type="compositionally biased region" description="Low complexity" evidence="4">
    <location>
        <begin position="149"/>
        <end position="158"/>
    </location>
</feature>
<dbReference type="AlphaFoldDB" id="B8CCM1"/>
<dbReference type="PANTHER" id="PTHR15999">
    <property type="entry name" value="ZINC FINGER CW-TYPE PWWP DOMAIN PROTEIN 1"/>
    <property type="match status" value="1"/>
</dbReference>
<dbReference type="eggNOG" id="ENOG502RUM5">
    <property type="taxonomic scope" value="Eukaryota"/>
</dbReference>
<evidence type="ECO:0000313" key="6">
    <source>
        <dbReference type="EMBL" id="EED88802.1"/>
    </source>
</evidence>
<name>B8CCM1_THAPS</name>
<feature type="compositionally biased region" description="Low complexity" evidence="4">
    <location>
        <begin position="525"/>
        <end position="539"/>
    </location>
</feature>
<feature type="compositionally biased region" description="Acidic residues" evidence="4">
    <location>
        <begin position="571"/>
        <end position="586"/>
    </location>
</feature>
<feature type="region of interest" description="Disordered" evidence="4">
    <location>
        <begin position="867"/>
        <end position="973"/>
    </location>
</feature>
<accession>B8CCM1</accession>
<feature type="compositionally biased region" description="Basic and acidic residues" evidence="4">
    <location>
        <begin position="159"/>
        <end position="168"/>
    </location>
</feature>
<feature type="compositionally biased region" description="Basic and acidic residues" evidence="4">
    <location>
        <begin position="69"/>
        <end position="81"/>
    </location>
</feature>
<dbReference type="STRING" id="35128.B8CCM1"/>
<dbReference type="InterPro" id="IPR042778">
    <property type="entry name" value="ZCWPW1/ZCWPW2"/>
</dbReference>
<feature type="compositionally biased region" description="Basic residues" evidence="4">
    <location>
        <begin position="591"/>
        <end position="606"/>
    </location>
</feature>
<gene>
    <name evidence="6" type="ORF">THAPSDRAFT_24891</name>
</gene>
<feature type="compositionally biased region" description="Basic and acidic residues" evidence="4">
    <location>
        <begin position="43"/>
        <end position="52"/>
    </location>
</feature>
<feature type="compositionally biased region" description="Basic and acidic residues" evidence="4">
    <location>
        <begin position="400"/>
        <end position="439"/>
    </location>
</feature>
<reference evidence="6 7" key="1">
    <citation type="journal article" date="2004" name="Science">
        <title>The genome of the diatom Thalassiosira pseudonana: ecology, evolution, and metabolism.</title>
        <authorList>
            <person name="Armbrust E.V."/>
            <person name="Berges J.A."/>
            <person name="Bowler C."/>
            <person name="Green B.R."/>
            <person name="Martinez D."/>
            <person name="Putnam N.H."/>
            <person name="Zhou S."/>
            <person name="Allen A.E."/>
            <person name="Apt K.E."/>
            <person name="Bechner M."/>
            <person name="Brzezinski M.A."/>
            <person name="Chaal B.K."/>
            <person name="Chiovitti A."/>
            <person name="Davis A.K."/>
            <person name="Demarest M.S."/>
            <person name="Detter J.C."/>
            <person name="Glavina T."/>
            <person name="Goodstein D."/>
            <person name="Hadi M.Z."/>
            <person name="Hellsten U."/>
            <person name="Hildebrand M."/>
            <person name="Jenkins B.D."/>
            <person name="Jurka J."/>
            <person name="Kapitonov V.V."/>
            <person name="Kroger N."/>
            <person name="Lau W.W."/>
            <person name="Lane T.W."/>
            <person name="Larimer F.W."/>
            <person name="Lippmeier J.C."/>
            <person name="Lucas S."/>
            <person name="Medina M."/>
            <person name="Montsant A."/>
            <person name="Obornik M."/>
            <person name="Parker M.S."/>
            <person name="Palenik B."/>
            <person name="Pazour G.J."/>
            <person name="Richardson P.M."/>
            <person name="Rynearson T.A."/>
            <person name="Saito M.A."/>
            <person name="Schwartz D.C."/>
            <person name="Thamatrakoln K."/>
            <person name="Valentin K."/>
            <person name="Vardi A."/>
            <person name="Wilkerson F.P."/>
            <person name="Rokhsar D.S."/>
        </authorList>
    </citation>
    <scope>NUCLEOTIDE SEQUENCE [LARGE SCALE GENOMIC DNA]</scope>
    <source>
        <strain evidence="6 7">CCMP1335</strain>
    </source>
</reference>
<reference evidence="6 7" key="2">
    <citation type="journal article" date="2008" name="Nature">
        <title>The Phaeodactylum genome reveals the evolutionary history of diatom genomes.</title>
        <authorList>
            <person name="Bowler C."/>
            <person name="Allen A.E."/>
            <person name="Badger J.H."/>
            <person name="Grimwood J."/>
            <person name="Jabbari K."/>
            <person name="Kuo A."/>
            <person name="Maheswari U."/>
            <person name="Martens C."/>
            <person name="Maumus F."/>
            <person name="Otillar R.P."/>
            <person name="Rayko E."/>
            <person name="Salamov A."/>
            <person name="Vandepoele K."/>
            <person name="Beszteri B."/>
            <person name="Gruber A."/>
            <person name="Heijde M."/>
            <person name="Katinka M."/>
            <person name="Mock T."/>
            <person name="Valentin K."/>
            <person name="Verret F."/>
            <person name="Berges J.A."/>
            <person name="Brownlee C."/>
            <person name="Cadoret J.P."/>
            <person name="Chiovitti A."/>
            <person name="Choi C.J."/>
            <person name="Coesel S."/>
            <person name="De Martino A."/>
            <person name="Detter J.C."/>
            <person name="Durkin C."/>
            <person name="Falciatore A."/>
            <person name="Fournet J."/>
            <person name="Haruta M."/>
            <person name="Huysman M.J."/>
            <person name="Jenkins B.D."/>
            <person name="Jiroutova K."/>
            <person name="Jorgensen R.E."/>
            <person name="Joubert Y."/>
            <person name="Kaplan A."/>
            <person name="Kroger N."/>
            <person name="Kroth P.G."/>
            <person name="La Roche J."/>
            <person name="Lindquist E."/>
            <person name="Lommer M."/>
            <person name="Martin-Jezequel V."/>
            <person name="Lopez P.J."/>
            <person name="Lucas S."/>
            <person name="Mangogna M."/>
            <person name="McGinnis K."/>
            <person name="Medlin L.K."/>
            <person name="Montsant A."/>
            <person name="Oudot-Le Secq M.P."/>
            <person name="Napoli C."/>
            <person name="Obornik M."/>
            <person name="Parker M.S."/>
            <person name="Petit J.L."/>
            <person name="Porcel B.M."/>
            <person name="Poulsen N."/>
            <person name="Robison M."/>
            <person name="Rychlewski L."/>
            <person name="Rynearson T.A."/>
            <person name="Schmutz J."/>
            <person name="Shapiro H."/>
            <person name="Siaut M."/>
            <person name="Stanley M."/>
            <person name="Sussman M.R."/>
            <person name="Taylor A.R."/>
            <person name="Vardi A."/>
            <person name="von Dassow P."/>
            <person name="Vyverman W."/>
            <person name="Willis A."/>
            <person name="Wyrwicz L.S."/>
            <person name="Rokhsar D.S."/>
            <person name="Weissenbach J."/>
            <person name="Armbrust E.V."/>
            <person name="Green B.R."/>
            <person name="Van de Peer Y."/>
            <person name="Grigoriev I.V."/>
        </authorList>
    </citation>
    <scope>NUCLEOTIDE SEQUENCE [LARGE SCALE GENOMIC DNA]</scope>
    <source>
        <strain evidence="6 7">CCMP1335</strain>
    </source>
</reference>
<feature type="compositionally biased region" description="Basic and acidic residues" evidence="4">
    <location>
        <begin position="674"/>
        <end position="686"/>
    </location>
</feature>
<feature type="region of interest" description="Disordered" evidence="4">
    <location>
        <begin position="363"/>
        <end position="800"/>
    </location>
</feature>
<feature type="compositionally biased region" description="Basic and acidic residues" evidence="4">
    <location>
        <begin position="253"/>
        <end position="262"/>
    </location>
</feature>
<feature type="compositionally biased region" description="Basic and acidic residues" evidence="4">
    <location>
        <begin position="786"/>
        <end position="798"/>
    </location>
</feature>
<protein>
    <recommendedName>
        <fullName evidence="5">CW-type domain-containing protein</fullName>
    </recommendedName>
</protein>
<dbReference type="InParanoid" id="B8CCM1"/>
<dbReference type="GO" id="GO:0008270">
    <property type="term" value="F:zinc ion binding"/>
    <property type="evidence" value="ECO:0007669"/>
    <property type="project" value="UniProtKB-KW"/>
</dbReference>
<dbReference type="InterPro" id="IPR011124">
    <property type="entry name" value="Znf_CW"/>
</dbReference>
<feature type="compositionally biased region" description="Basic residues" evidence="4">
    <location>
        <begin position="946"/>
        <end position="956"/>
    </location>
</feature>
<dbReference type="PANTHER" id="PTHR15999:SF2">
    <property type="entry name" value="ZINC FINGER CW-TYPE PWWP DOMAIN PROTEIN 1"/>
    <property type="match status" value="1"/>
</dbReference>
<dbReference type="OMA" id="HEHIYNI"/>
<feature type="compositionally biased region" description="Basic and acidic residues" evidence="4">
    <location>
        <begin position="768"/>
        <end position="777"/>
    </location>
</feature>
<feature type="region of interest" description="Disordered" evidence="4">
    <location>
        <begin position="1"/>
        <end position="270"/>
    </location>
</feature>
<feature type="compositionally biased region" description="Basic and acidic residues" evidence="4">
    <location>
        <begin position="741"/>
        <end position="755"/>
    </location>
</feature>
<feature type="compositionally biased region" description="Basic and acidic residues" evidence="4">
    <location>
        <begin position="651"/>
        <end position="662"/>
    </location>
</feature>
<feature type="compositionally biased region" description="Basic and acidic residues" evidence="4">
    <location>
        <begin position="607"/>
        <end position="617"/>
    </location>
</feature>
<feature type="compositionally biased region" description="Acidic residues" evidence="4">
    <location>
        <begin position="139"/>
        <end position="148"/>
    </location>
</feature>
<dbReference type="HOGENOM" id="CLU_263641_0_0_1"/>
<feature type="compositionally biased region" description="Polar residues" evidence="4">
    <location>
        <begin position="718"/>
        <end position="727"/>
    </location>
</feature>
<evidence type="ECO:0000313" key="7">
    <source>
        <dbReference type="Proteomes" id="UP000001449"/>
    </source>
</evidence>
<feature type="compositionally biased region" description="Basic and acidic residues" evidence="4">
    <location>
        <begin position="449"/>
        <end position="460"/>
    </location>
</feature>
<feature type="compositionally biased region" description="Basic and acidic residues" evidence="4">
    <location>
        <begin position="179"/>
        <end position="203"/>
    </location>
</feature>
<organism evidence="6 7">
    <name type="scientific">Thalassiosira pseudonana</name>
    <name type="common">Marine diatom</name>
    <name type="synonym">Cyclotella nana</name>
    <dbReference type="NCBI Taxonomy" id="35128"/>
    <lineage>
        <taxon>Eukaryota</taxon>
        <taxon>Sar</taxon>
        <taxon>Stramenopiles</taxon>
        <taxon>Ochrophyta</taxon>
        <taxon>Bacillariophyta</taxon>
        <taxon>Coscinodiscophyceae</taxon>
        <taxon>Thalassiosirophycidae</taxon>
        <taxon>Thalassiosirales</taxon>
        <taxon>Thalassiosiraceae</taxon>
        <taxon>Thalassiosira</taxon>
    </lineage>
</organism>
<dbReference type="Proteomes" id="UP000001449">
    <property type="component" value="Chromosome 14"/>
</dbReference>
<feature type="compositionally biased region" description="Basic residues" evidence="4">
    <location>
        <begin position="204"/>
        <end position="219"/>
    </location>
</feature>
<dbReference type="GeneID" id="7441798"/>
<sequence length="1275" mass="139909">MSSLRLALKQSLEETGASKLLSKSKRRKKSSSTGERAPPGEGGDERRRLKERERRRKLKKKLARRKTRTRGDSIDTEEGGRHGTSIDLENNAEGMIIGVGSSGLSSSSTSGSSSSSSSDSSDSDSSDSDSSSSGSSSSDDSDDGDDSDSSSGDSSSSDAADREAKELFDADLSSDENNNNDKGRDGDGDKKPPASSPEKEQARQQKKLMKKKFKQQVKKRKEDAASKIQNHWKKKQGGGGGGVPGEGNVVNDGGRKKEDVTGKKTSKTVEGPTPEVLNWIRNMSDKKQRKNIAEGLRIKVRFVKKDTVNGRVTRKLKWYGGVISGIANGGRRIRIKYDDGTAEIADFPDKDIIIDADSNGHHRVDAGAFIPPPPSDDSEEEERSEGLHDSPSPKKTKKQLMTEKIAEYSDGSESPHPEKKYRQRDDDSHDEDREQESKSKRGSVSVELSDVKGGEAKYNDSDSENEFQGSPDEKPPLKKQTPSSPKKAQSPQKSPKASKSASKIQEAVDSLPPPPLSTDAIKRNASSSSGSTCSDASFAGVDVAAGKAKPSEGAGGEMEGDSLKKQGSLKEDDDVKMDEVTGDDDKEPPVKKHRPLSIRIAVPKRKRPEEEGSKPKGETSAPEEPNASEPSTKKSKHAQDDTEANRLSQKVAKEAEASAVEKEIDDADVSDGEIQEHALGEAKAKESSPPSPSKKKAKLSIKISTNKSKKNKDIPADGSNTPMSISNDNDDAVEESAPPEKSPRSEPAKSPRDGDEQTFSLARVGRKAAAEAAEKLKKPNRRKKQSKDATKKGKKEEDPWVQCDRCSKWRHLPGTVNLDTLPEHWFCELNIYDDRHNTCEATEQTPKEVAKEKKRAKKLAWKKFQMEQAQAELEGNEGKSGENEDVGSDLEAEVETNRRKSASSDDDDDDKGSTKSKSSTMAKETTESLEEEEVAAENNAGELIKGKGRGGRRGRTEKKDAGKGKGGGTDDKKQEWVQCEKCEKWRRLPPRISAEDLPDVWYCSMNTWDINLATCTAIEDKIEPASKETFNVQSQIPTSSGSSSKLSYRNLIFGNGRIKKNISERMRAQESLFSSQQDEEADMSMPPTVMYANSDAFYNKKLEMASSYNEDQAKLSVFDIMAHSRAWAELNHSASSLHDRSSAAYSSVGYEKYCQADGSLSAETLDTLKTMTYFSLGKRVLAAHEILLEIQCQHWETVPLHWLELRSLCTIEVVVYVLDEMTKEGLVEAISDPNTISLDKILYRKTPDPGQNTQSTNDLVAERSTCLKIRKPWRA</sequence>
<keyword evidence="3" id="KW-0862">Zinc</keyword>
<feature type="compositionally biased region" description="Acidic residues" evidence="4">
    <location>
        <begin position="883"/>
        <end position="894"/>
    </location>
</feature>
<feature type="compositionally biased region" description="Low complexity" evidence="4">
    <location>
        <begin position="128"/>
        <end position="138"/>
    </location>
</feature>
<dbReference type="Pfam" id="PF07496">
    <property type="entry name" value="zf-CW"/>
    <property type="match status" value="2"/>
</dbReference>
<feature type="compositionally biased region" description="Basic and acidic residues" evidence="4">
    <location>
        <begin position="561"/>
        <end position="570"/>
    </location>
</feature>
<evidence type="ECO:0000256" key="2">
    <source>
        <dbReference type="ARBA" id="ARBA00022771"/>
    </source>
</evidence>
<evidence type="ECO:0000256" key="3">
    <source>
        <dbReference type="ARBA" id="ARBA00022833"/>
    </source>
</evidence>
<dbReference type="KEGG" id="tps:THAPSDRAFT_24891"/>
<feature type="domain" description="CW-type" evidence="5">
    <location>
        <begin position="794"/>
        <end position="847"/>
    </location>
</feature>
<proteinExistence type="predicted"/>
<evidence type="ECO:0000256" key="1">
    <source>
        <dbReference type="ARBA" id="ARBA00022723"/>
    </source>
</evidence>
<dbReference type="EMBL" id="CM000649">
    <property type="protein sequence ID" value="EED88802.1"/>
    <property type="molecule type" value="Genomic_DNA"/>
</dbReference>
<keyword evidence="2" id="KW-0863">Zinc-finger</keyword>
<feature type="compositionally biased region" description="Acidic residues" evidence="4">
    <location>
        <begin position="663"/>
        <end position="673"/>
    </location>
</feature>
<dbReference type="PaxDb" id="35128-Thaps24891"/>
<feature type="domain" description="CW-type" evidence="5">
    <location>
        <begin position="970"/>
        <end position="1023"/>
    </location>
</feature>
<keyword evidence="7" id="KW-1185">Reference proteome</keyword>
<evidence type="ECO:0000259" key="5">
    <source>
        <dbReference type="PROSITE" id="PS51050"/>
    </source>
</evidence>
<dbReference type="PROSITE" id="PS51050">
    <property type="entry name" value="ZF_CW"/>
    <property type="match status" value="2"/>
</dbReference>
<feature type="compositionally biased region" description="Low complexity" evidence="4">
    <location>
        <begin position="102"/>
        <end position="120"/>
    </location>
</feature>
<evidence type="ECO:0000256" key="4">
    <source>
        <dbReference type="SAM" id="MobiDB-lite"/>
    </source>
</evidence>
<dbReference type="Gene3D" id="2.30.30.140">
    <property type="match status" value="1"/>
</dbReference>
<feature type="compositionally biased region" description="Low complexity" evidence="4">
    <location>
        <begin position="478"/>
        <end position="503"/>
    </location>
</feature>
<feature type="compositionally biased region" description="Basic and acidic residues" evidence="4">
    <location>
        <begin position="957"/>
        <end position="973"/>
    </location>
</feature>
<keyword evidence="1" id="KW-0479">Metal-binding</keyword>
<dbReference type="RefSeq" id="XP_002293793.1">
    <property type="nucleotide sequence ID" value="XM_002293757.1"/>
</dbReference>